<proteinExistence type="predicted"/>
<dbReference type="EMBL" id="VTYF01000015">
    <property type="protein sequence ID" value="NOI11247.1"/>
    <property type="molecule type" value="Genomic_DNA"/>
</dbReference>
<accession>A0A7Y4EZ66</accession>
<comment type="caution">
    <text evidence="1">The sequence shown here is derived from an EMBL/GenBank/DDBJ whole genome shotgun (WGS) entry which is preliminary data.</text>
</comment>
<name>A0A7Y4EZ66_VIBAL</name>
<organism evidence="1 2">
    <name type="scientific">Vibrio alginolyticus</name>
    <dbReference type="NCBI Taxonomy" id="663"/>
    <lineage>
        <taxon>Bacteria</taxon>
        <taxon>Pseudomonadati</taxon>
        <taxon>Pseudomonadota</taxon>
        <taxon>Gammaproteobacteria</taxon>
        <taxon>Vibrionales</taxon>
        <taxon>Vibrionaceae</taxon>
        <taxon>Vibrio</taxon>
    </lineage>
</organism>
<reference evidence="1 2" key="1">
    <citation type="submission" date="2019-09" db="EMBL/GenBank/DDBJ databases">
        <title>Draft genome sequencing and comparative genomics of hatchery-associated Vibrios.</title>
        <authorList>
            <person name="Kehlet-Delgado H."/>
            <person name="Mueller R.S."/>
        </authorList>
    </citation>
    <scope>NUCLEOTIDE SEQUENCE [LARGE SCALE GENOMIC DNA]</scope>
    <source>
        <strain evidence="1 2">081416A</strain>
    </source>
</reference>
<evidence type="ECO:0000313" key="1">
    <source>
        <dbReference type="EMBL" id="NOI11247.1"/>
    </source>
</evidence>
<sequence length="457" mass="52358">MHHLVEKATYSPEDNKLRLYVIDSEERFEQEVYERIRQFGFQWAPIQRLFVAHWSVGREDLLVELAGQIVGDDITMVERAEAKAERLLHLSDKRENEASALQLATSRLSSTLGSGQPILVGHHSERRMRKAQDQLERNQELALEKASQSEYWNYRAQGVVHHANFKSDSGLRLRRIETLLTDLRKEQRYLNHAYAMIQLWNKFAKIEDADVKAAKVTYFSGAHFKEGRASYDGAWRALNDGNVSVEEVIEKSIALFERALADNTTKRRIIHLLNRLDYERYMLGPVHRFEGKLTATIIKTFARKHGTDSPECKKVDGQWTLSSSCPLPVHLGDGLSLSLTDDDWRDLMCESGYSVPAPKPKAAPILNFKAESIRVKQWSSIHTYRQIELTKAEYANIYSDYRGCVYSECGTFRVKVCRDPKAKGFSAEWFCVLLTDSKQHEVPESNCVVVTDSQEVA</sequence>
<dbReference type="Pfam" id="PF12083">
    <property type="entry name" value="DUF3560"/>
    <property type="match status" value="1"/>
</dbReference>
<evidence type="ECO:0000313" key="2">
    <source>
        <dbReference type="Proteomes" id="UP000532247"/>
    </source>
</evidence>
<dbReference type="AlphaFoldDB" id="A0A7Y4EZ66"/>
<dbReference type="RefSeq" id="WP_025443228.1">
    <property type="nucleotide sequence ID" value="NZ_VTYF01000015.1"/>
</dbReference>
<dbReference type="Proteomes" id="UP000532247">
    <property type="component" value="Unassembled WGS sequence"/>
</dbReference>
<protein>
    <submittedName>
        <fullName evidence="1">DUF3560 domain-containing protein</fullName>
    </submittedName>
</protein>
<gene>
    <name evidence="1" type="ORF">F0254_20640</name>
</gene>
<dbReference type="InterPro" id="IPR021944">
    <property type="entry name" value="DUF3560"/>
</dbReference>